<reference evidence="1 2" key="1">
    <citation type="submission" date="2019-12" db="EMBL/GenBank/DDBJ databases">
        <authorList>
            <person name="Wolfe R."/>
            <person name="Danczak R."/>
            <person name="Wilkins M."/>
        </authorList>
    </citation>
    <scope>NUCLEOTIDE SEQUENCE [LARGE SCALE GENOMIC DNA]</scope>
    <source>
        <strain evidence="1">X2_MaxBin.013</strain>
    </source>
</reference>
<gene>
    <name evidence="1" type="ORF">FD145_660</name>
</gene>
<evidence type="ECO:0008006" key="3">
    <source>
        <dbReference type="Google" id="ProtNLM"/>
    </source>
</evidence>
<evidence type="ECO:0000313" key="1">
    <source>
        <dbReference type="EMBL" id="KAF0134435.1"/>
    </source>
</evidence>
<dbReference type="EMBL" id="WPAF01000008">
    <property type="protein sequence ID" value="KAF0134435.1"/>
    <property type="molecule type" value="Genomic_DNA"/>
</dbReference>
<accession>A0A833L1E2</accession>
<organism evidence="1 2">
    <name type="scientific">Candidatus Saganbacteria bacterium</name>
    <dbReference type="NCBI Taxonomy" id="2575572"/>
    <lineage>
        <taxon>Bacteria</taxon>
        <taxon>Bacillati</taxon>
        <taxon>Saganbacteria</taxon>
    </lineage>
</organism>
<proteinExistence type="predicted"/>
<evidence type="ECO:0000313" key="2">
    <source>
        <dbReference type="Proteomes" id="UP000488506"/>
    </source>
</evidence>
<protein>
    <recommendedName>
        <fullName evidence="3">Twin-arginine translocation signal domain-containing protein</fullName>
    </recommendedName>
</protein>
<comment type="caution">
    <text evidence="1">The sequence shown here is derived from an EMBL/GenBank/DDBJ whole genome shotgun (WGS) entry which is preliminary data.</text>
</comment>
<sequence length="313" mass="35015">MISIAGQSGYINRRSFLALLSKGAAAVMVGTTMIATKGCTPPDLDDYGGAPREEILSYLNRNSLIIYKTPGEINKNKTFYKLIDWATHNFAHESGNDEEKIQKRITHFGTSIPNIMQLLGETEKGRLIPVSGCWGSRRIFQILSENLGVSIELITAVDDEGRDHAGILFPDPEIDAGFIHADDVHSFLRSMRGREVPITAIPIPLKSAREMLTGIAPINTNSLRAYALDFKYRSDHGLAMYINGLATYTENTDPFISYMSKILSEKEINELIAYYKAEIEIVRAILKQNKLPSTDGHVNRYIWENYLINPSSK</sequence>
<dbReference type="Proteomes" id="UP000488506">
    <property type="component" value="Unassembled WGS sequence"/>
</dbReference>
<name>A0A833L1E2_UNCSA</name>
<dbReference type="AlphaFoldDB" id="A0A833L1E2"/>